<comment type="caution">
    <text evidence="1">The sequence shown here is derived from an EMBL/GenBank/DDBJ whole genome shotgun (WGS) entry which is preliminary data.</text>
</comment>
<proteinExistence type="predicted"/>
<evidence type="ECO:0000313" key="2">
    <source>
        <dbReference type="Proteomes" id="UP000299102"/>
    </source>
</evidence>
<sequence>MYRCGRRRTRQPTSFRKTFSVEEQTDAVAGRGARVGPVDCDRAAREHRCAFLRPPSAYGALRSDATTENLPVERVITRLYHRLRSVNFGNGDKRDNRWANKLNRGVLERIGGCCRALLARRGPRRRYLLSAAASPEIAFARHGLEEGREGTAQFLVAFTHRNPLIASKIIRSSRTPTRS</sequence>
<organism evidence="1 2">
    <name type="scientific">Eumeta variegata</name>
    <name type="common">Bagworm moth</name>
    <name type="synonym">Eumeta japonica</name>
    <dbReference type="NCBI Taxonomy" id="151549"/>
    <lineage>
        <taxon>Eukaryota</taxon>
        <taxon>Metazoa</taxon>
        <taxon>Ecdysozoa</taxon>
        <taxon>Arthropoda</taxon>
        <taxon>Hexapoda</taxon>
        <taxon>Insecta</taxon>
        <taxon>Pterygota</taxon>
        <taxon>Neoptera</taxon>
        <taxon>Endopterygota</taxon>
        <taxon>Lepidoptera</taxon>
        <taxon>Glossata</taxon>
        <taxon>Ditrysia</taxon>
        <taxon>Tineoidea</taxon>
        <taxon>Psychidae</taxon>
        <taxon>Oiketicinae</taxon>
        <taxon>Eumeta</taxon>
    </lineage>
</organism>
<keyword evidence="2" id="KW-1185">Reference proteome</keyword>
<dbReference type="Proteomes" id="UP000299102">
    <property type="component" value="Unassembled WGS sequence"/>
</dbReference>
<name>A0A4C1TL43_EUMVA</name>
<dbReference type="EMBL" id="BGZK01000062">
    <property type="protein sequence ID" value="GBP14167.1"/>
    <property type="molecule type" value="Genomic_DNA"/>
</dbReference>
<evidence type="ECO:0000313" key="1">
    <source>
        <dbReference type="EMBL" id="GBP14167.1"/>
    </source>
</evidence>
<gene>
    <name evidence="1" type="ORF">EVAR_7603_1</name>
</gene>
<dbReference type="AlphaFoldDB" id="A0A4C1TL43"/>
<reference evidence="1 2" key="1">
    <citation type="journal article" date="2019" name="Commun. Biol.">
        <title>The bagworm genome reveals a unique fibroin gene that provides high tensile strength.</title>
        <authorList>
            <person name="Kono N."/>
            <person name="Nakamura H."/>
            <person name="Ohtoshi R."/>
            <person name="Tomita M."/>
            <person name="Numata K."/>
            <person name="Arakawa K."/>
        </authorList>
    </citation>
    <scope>NUCLEOTIDE SEQUENCE [LARGE SCALE GENOMIC DNA]</scope>
</reference>
<protein>
    <submittedName>
        <fullName evidence="1">Uncharacterized protein</fullName>
    </submittedName>
</protein>
<accession>A0A4C1TL43</accession>